<dbReference type="InterPro" id="IPR036249">
    <property type="entry name" value="Thioredoxin-like_sf"/>
</dbReference>
<evidence type="ECO:0000313" key="2">
    <source>
        <dbReference type="EMBL" id="CAB4582078.1"/>
    </source>
</evidence>
<feature type="domain" description="Thioredoxin" evidence="1">
    <location>
        <begin position="8"/>
        <end position="58"/>
    </location>
</feature>
<evidence type="ECO:0000259" key="1">
    <source>
        <dbReference type="Pfam" id="PF00085"/>
    </source>
</evidence>
<dbReference type="InterPro" id="IPR011990">
    <property type="entry name" value="TPR-like_helical_dom_sf"/>
</dbReference>
<protein>
    <submittedName>
        <fullName evidence="2">Unannotated protein</fullName>
    </submittedName>
</protein>
<accession>A0A6J6FBX2</accession>
<dbReference type="AlphaFoldDB" id="A0A6J6FBX2"/>
<dbReference type="InterPro" id="IPR013766">
    <property type="entry name" value="Thioredoxin_domain"/>
</dbReference>
<dbReference type="Gene3D" id="1.25.40.10">
    <property type="entry name" value="Tetratricopeptide repeat domain"/>
    <property type="match status" value="1"/>
</dbReference>
<name>A0A6J6FBX2_9ZZZZ</name>
<dbReference type="Pfam" id="PF00085">
    <property type="entry name" value="Thioredoxin"/>
    <property type="match status" value="1"/>
</dbReference>
<sequence>MEGNGAWVLAKIDVDANPGIAQAFKVQSIPSVYLVMAQKVQPLFQGVQPESALRQIIEQITILAKEQNLPGLGLPDQEAAEEEVEANDPAADLLMAGELDAAEKIYQERLMANPADADAKSSLALISLQRRVAGTDLTNLKVPTATDVSARLVFADSLILQGSHEQAYALLIESIKAVVGVERDEIKARLLELFEIADPADPVLLSARRALASALY</sequence>
<dbReference type="SUPFAM" id="SSF52833">
    <property type="entry name" value="Thioredoxin-like"/>
    <property type="match status" value="1"/>
</dbReference>
<dbReference type="GO" id="GO:0006950">
    <property type="term" value="P:response to stress"/>
    <property type="evidence" value="ECO:0007669"/>
    <property type="project" value="UniProtKB-ARBA"/>
</dbReference>
<organism evidence="2">
    <name type="scientific">freshwater metagenome</name>
    <dbReference type="NCBI Taxonomy" id="449393"/>
    <lineage>
        <taxon>unclassified sequences</taxon>
        <taxon>metagenomes</taxon>
        <taxon>ecological metagenomes</taxon>
    </lineage>
</organism>
<dbReference type="EMBL" id="CAEZTT010000126">
    <property type="protein sequence ID" value="CAB4582078.1"/>
    <property type="molecule type" value="Genomic_DNA"/>
</dbReference>
<proteinExistence type="predicted"/>
<gene>
    <name evidence="2" type="ORF">UFOPK1726_00997</name>
</gene>
<dbReference type="Pfam" id="PF14561">
    <property type="entry name" value="TPR_20"/>
    <property type="match status" value="1"/>
</dbReference>
<reference evidence="2" key="1">
    <citation type="submission" date="2020-05" db="EMBL/GenBank/DDBJ databases">
        <authorList>
            <person name="Chiriac C."/>
            <person name="Salcher M."/>
            <person name="Ghai R."/>
            <person name="Kavagutti S V."/>
        </authorList>
    </citation>
    <scope>NUCLEOTIDE SEQUENCE</scope>
</reference>
<dbReference type="Gene3D" id="3.40.30.10">
    <property type="entry name" value="Glutaredoxin"/>
    <property type="match status" value="1"/>
</dbReference>